<dbReference type="EMBL" id="BK035229">
    <property type="protein sequence ID" value="DAG87141.1"/>
    <property type="molecule type" value="Genomic_DNA"/>
</dbReference>
<dbReference type="GO" id="GO:0006355">
    <property type="term" value="P:regulation of DNA-templated transcription"/>
    <property type="evidence" value="ECO:0007669"/>
    <property type="project" value="InterPro"/>
</dbReference>
<dbReference type="InterPro" id="IPR016032">
    <property type="entry name" value="Sig_transdc_resp-reg_C-effctor"/>
</dbReference>
<dbReference type="Gene3D" id="1.10.10.10">
    <property type="entry name" value="Winged helix-like DNA-binding domain superfamily/Winged helix DNA-binding domain"/>
    <property type="match status" value="1"/>
</dbReference>
<accession>A0A8S5VIU2</accession>
<reference evidence="2" key="1">
    <citation type="journal article" date="2021" name="Proc. Natl. Acad. Sci. U.S.A.">
        <title>A Catalog of Tens of Thousands of Viruses from Human Metagenomes Reveals Hidden Associations with Chronic Diseases.</title>
        <authorList>
            <person name="Tisza M.J."/>
            <person name="Buck C.B."/>
        </authorList>
    </citation>
    <scope>NUCLEOTIDE SEQUENCE</scope>
    <source>
        <strain evidence="2">Ctpks17</strain>
    </source>
</reference>
<evidence type="ECO:0000259" key="1">
    <source>
        <dbReference type="PROSITE" id="PS50043"/>
    </source>
</evidence>
<dbReference type="PROSITE" id="PS00622">
    <property type="entry name" value="HTH_LUXR_1"/>
    <property type="match status" value="1"/>
</dbReference>
<evidence type="ECO:0000313" key="2">
    <source>
        <dbReference type="EMBL" id="DAG87141.1"/>
    </source>
</evidence>
<feature type="domain" description="HTH luxR-type" evidence="1">
    <location>
        <begin position="14"/>
        <end position="64"/>
    </location>
</feature>
<dbReference type="SMART" id="SM00421">
    <property type="entry name" value="HTH_LUXR"/>
    <property type="match status" value="1"/>
</dbReference>
<dbReference type="GO" id="GO:0003677">
    <property type="term" value="F:DNA binding"/>
    <property type="evidence" value="ECO:0007669"/>
    <property type="project" value="InterPro"/>
</dbReference>
<dbReference type="InterPro" id="IPR036388">
    <property type="entry name" value="WH-like_DNA-bd_sf"/>
</dbReference>
<dbReference type="InterPro" id="IPR000792">
    <property type="entry name" value="Tscrpt_reg_LuxR_C"/>
</dbReference>
<sequence length="64" mass="7747">MTMKFDFCMSRDEYDDLVFSLTDDEREVLDMRRHGRRNAEIAAEMNCCERTVNRHVRSIKSKMR</sequence>
<organism evidence="2">
    <name type="scientific">Ackermannviridae sp</name>
    <dbReference type="NCBI Taxonomy" id="2831612"/>
    <lineage>
        <taxon>Viruses</taxon>
        <taxon>Duplodnaviria</taxon>
        <taxon>Heunggongvirae</taxon>
        <taxon>Uroviricota</taxon>
        <taxon>Caudoviricetes</taxon>
        <taxon>Pantevenvirales</taxon>
        <taxon>Ackermannviridae</taxon>
    </lineage>
</organism>
<dbReference type="Pfam" id="PF00196">
    <property type="entry name" value="GerE"/>
    <property type="match status" value="1"/>
</dbReference>
<dbReference type="SUPFAM" id="SSF46894">
    <property type="entry name" value="C-terminal effector domain of the bipartite response regulators"/>
    <property type="match status" value="1"/>
</dbReference>
<proteinExistence type="predicted"/>
<name>A0A8S5VIU2_9CAUD</name>
<dbReference type="PROSITE" id="PS50043">
    <property type="entry name" value="HTH_LUXR_2"/>
    <property type="match status" value="1"/>
</dbReference>
<protein>
    <submittedName>
        <fullName evidence="2">Helix-turn-helix protein</fullName>
    </submittedName>
</protein>
<dbReference type="PRINTS" id="PR00038">
    <property type="entry name" value="HTHLUXR"/>
</dbReference>